<dbReference type="Proteomes" id="UP000326877">
    <property type="component" value="Unassembled WGS sequence"/>
</dbReference>
<reference evidence="1" key="1">
    <citation type="submission" date="2019-04" db="EMBL/GenBank/DDBJ databases">
        <title>Friends and foes A comparative genomics studyof 23 Aspergillus species from section Flavi.</title>
        <authorList>
            <consortium name="DOE Joint Genome Institute"/>
            <person name="Kjaerbolling I."/>
            <person name="Vesth T."/>
            <person name="Frisvad J.C."/>
            <person name="Nybo J.L."/>
            <person name="Theobald S."/>
            <person name="Kildgaard S."/>
            <person name="Isbrandt T."/>
            <person name="Kuo A."/>
            <person name="Sato A."/>
            <person name="Lyhne E.K."/>
            <person name="Kogle M.E."/>
            <person name="Wiebenga A."/>
            <person name="Kun R.S."/>
            <person name="Lubbers R.J."/>
            <person name="Makela M.R."/>
            <person name="Barry K."/>
            <person name="Chovatia M."/>
            <person name="Clum A."/>
            <person name="Daum C."/>
            <person name="Haridas S."/>
            <person name="He G."/>
            <person name="LaButti K."/>
            <person name="Lipzen A."/>
            <person name="Mondo S."/>
            <person name="Riley R."/>
            <person name="Salamov A."/>
            <person name="Simmons B.A."/>
            <person name="Magnuson J.K."/>
            <person name="Henrissat B."/>
            <person name="Mortensen U.H."/>
            <person name="Larsen T.O."/>
            <person name="Devries R.P."/>
            <person name="Grigoriev I.V."/>
            <person name="Machida M."/>
            <person name="Baker S.E."/>
            <person name="Andersen M.R."/>
        </authorList>
    </citation>
    <scope>NUCLEOTIDE SEQUENCE [LARGE SCALE GENOMIC DNA]</scope>
    <source>
        <strain evidence="1">IBT 14317</strain>
    </source>
</reference>
<dbReference type="EMBL" id="ML735382">
    <property type="protein sequence ID" value="KAE8384308.1"/>
    <property type="molecule type" value="Genomic_DNA"/>
</dbReference>
<protein>
    <submittedName>
        <fullName evidence="1">Uncharacterized protein</fullName>
    </submittedName>
</protein>
<gene>
    <name evidence="1" type="ORF">BDV23DRAFT_167103</name>
</gene>
<evidence type="ECO:0000313" key="1">
    <source>
        <dbReference type="EMBL" id="KAE8384308.1"/>
    </source>
</evidence>
<name>A0A5N7BRS4_PETAA</name>
<accession>A0A5N7BRS4</accession>
<proteinExistence type="predicted"/>
<organism evidence="1">
    <name type="scientific">Petromyces alliaceus</name>
    <name type="common">Aspergillus alliaceus</name>
    <dbReference type="NCBI Taxonomy" id="209559"/>
    <lineage>
        <taxon>Eukaryota</taxon>
        <taxon>Fungi</taxon>
        <taxon>Dikarya</taxon>
        <taxon>Ascomycota</taxon>
        <taxon>Pezizomycotina</taxon>
        <taxon>Eurotiomycetes</taxon>
        <taxon>Eurotiomycetidae</taxon>
        <taxon>Eurotiales</taxon>
        <taxon>Aspergillaceae</taxon>
        <taxon>Aspergillus</taxon>
        <taxon>Aspergillus subgen. Circumdati</taxon>
    </lineage>
</organism>
<sequence>MTPRILSITEVKLAPCLLLEGQSASEILYISSQGLLPGRGSHCLIITQINS</sequence>
<dbReference type="AlphaFoldDB" id="A0A5N7BRS4"/>